<dbReference type="GO" id="GO:0005507">
    <property type="term" value="F:copper ion binding"/>
    <property type="evidence" value="ECO:0007669"/>
    <property type="project" value="InterPro"/>
</dbReference>
<keyword evidence="15 24" id="KW-0560">Oxidoreductase</keyword>
<dbReference type="GO" id="GO:0042597">
    <property type="term" value="C:periplasmic space"/>
    <property type="evidence" value="ECO:0007669"/>
    <property type="project" value="UniProtKB-SubCell"/>
</dbReference>
<dbReference type="Gene3D" id="2.60.40.420">
    <property type="entry name" value="Cupredoxins - blue copper proteins"/>
    <property type="match status" value="2"/>
</dbReference>
<keyword evidence="10" id="KW-0285">Flavoprotein</keyword>
<dbReference type="Proteomes" id="UP000007013">
    <property type="component" value="Chromosome"/>
</dbReference>
<dbReference type="InterPro" id="IPR001287">
    <property type="entry name" value="NO2-reductase_Cu"/>
</dbReference>
<evidence type="ECO:0000256" key="8">
    <source>
        <dbReference type="ARBA" id="ARBA00011882"/>
    </source>
</evidence>
<evidence type="ECO:0000256" key="14">
    <source>
        <dbReference type="ARBA" id="ARBA00022827"/>
    </source>
</evidence>
<reference evidence="24 25" key="1">
    <citation type="journal article" date="2011" name="J. Bacteriol.">
        <title>Genome sequence of the verrucomicrobium Opitutus terrae PB90-1, an abundant inhabitant of rice paddy soil ecosystems.</title>
        <authorList>
            <person name="van Passel M.W."/>
            <person name="Kant R."/>
            <person name="Palva A."/>
            <person name="Copeland A."/>
            <person name="Lucas S."/>
            <person name="Lapidus A."/>
            <person name="Glavina del Rio T."/>
            <person name="Pitluck S."/>
            <person name="Goltsman E."/>
            <person name="Clum A."/>
            <person name="Sun H."/>
            <person name="Schmutz J."/>
            <person name="Larimer F.W."/>
            <person name="Land M.L."/>
            <person name="Hauser L."/>
            <person name="Kyrpides N."/>
            <person name="Mikhailova N."/>
            <person name="Richardson P.P."/>
            <person name="Janssen P.H."/>
            <person name="de Vos W.M."/>
            <person name="Smidt H."/>
        </authorList>
    </citation>
    <scope>NUCLEOTIDE SEQUENCE [LARGE SCALE GENOMIC DNA]</scope>
    <source>
        <strain evidence="25">DSM 11246 / JCM 15787 / PB90-1</strain>
    </source>
</reference>
<comment type="similarity">
    <text evidence="6">Belongs to the multicopper oxidase family.</text>
</comment>
<proteinExistence type="inferred from homology"/>
<keyword evidence="12" id="KW-0677">Repeat</keyword>
<keyword evidence="25" id="KW-1185">Reference proteome</keyword>
<feature type="binding site" description="type 1 copper site" evidence="20">
    <location>
        <position position="352"/>
    </location>
    <ligand>
        <name>Cu cation</name>
        <dbReference type="ChEBI" id="CHEBI:23378"/>
        <label>1</label>
    </ligand>
</feature>
<keyword evidence="21" id="KW-0812">Transmembrane</keyword>
<keyword evidence="21" id="KW-0472">Membrane</keyword>
<dbReference type="InterPro" id="IPR008972">
    <property type="entry name" value="Cupredoxin"/>
</dbReference>
<organism evidence="24 25">
    <name type="scientific">Opitutus terrae (strain DSM 11246 / JCM 15787 / PB90-1)</name>
    <dbReference type="NCBI Taxonomy" id="452637"/>
    <lineage>
        <taxon>Bacteria</taxon>
        <taxon>Pseudomonadati</taxon>
        <taxon>Verrucomicrobiota</taxon>
        <taxon>Opitutia</taxon>
        <taxon>Opitutales</taxon>
        <taxon>Opitutaceae</taxon>
        <taxon>Opitutus</taxon>
    </lineage>
</organism>
<protein>
    <recommendedName>
        <fullName evidence="9">Copper-containing nitrite reductase</fullName>
        <ecNumber evidence="8">1.7.2.1</ecNumber>
    </recommendedName>
    <alternativeName>
        <fullName evidence="18">Cu-NIR</fullName>
    </alternativeName>
</protein>
<evidence type="ECO:0000256" key="19">
    <source>
        <dbReference type="ARBA" id="ARBA00049340"/>
    </source>
</evidence>
<dbReference type="eggNOG" id="COG2132">
    <property type="taxonomic scope" value="Bacteria"/>
</dbReference>
<comment type="cofactor">
    <cofactor evidence="2 20">
        <name>Cu(2+)</name>
        <dbReference type="ChEBI" id="CHEBI:29036"/>
    </cofactor>
</comment>
<dbReference type="Pfam" id="PF00394">
    <property type="entry name" value="Cu-oxidase"/>
    <property type="match status" value="1"/>
</dbReference>
<dbReference type="InterPro" id="IPR045087">
    <property type="entry name" value="Cu-oxidase_fam"/>
</dbReference>
<evidence type="ECO:0000256" key="2">
    <source>
        <dbReference type="ARBA" id="ARBA00001973"/>
    </source>
</evidence>
<evidence type="ECO:0000256" key="15">
    <source>
        <dbReference type="ARBA" id="ARBA00023002"/>
    </source>
</evidence>
<dbReference type="KEGG" id="ote:Oter_1019"/>
<dbReference type="PANTHER" id="PTHR11709:SF394">
    <property type="entry name" value="FI03373P-RELATED"/>
    <property type="match status" value="1"/>
</dbReference>
<evidence type="ECO:0000256" key="6">
    <source>
        <dbReference type="ARBA" id="ARBA00010609"/>
    </source>
</evidence>
<feature type="binding site" description="type 1 copper site" evidence="20">
    <location>
        <position position="504"/>
    </location>
    <ligand>
        <name>Cu cation</name>
        <dbReference type="ChEBI" id="CHEBI:23378"/>
        <label>1</label>
    </ligand>
</feature>
<evidence type="ECO:0000256" key="17">
    <source>
        <dbReference type="ARBA" id="ARBA00023063"/>
    </source>
</evidence>
<keyword evidence="13" id="KW-0574">Periplasm</keyword>
<dbReference type="InterPro" id="IPR011707">
    <property type="entry name" value="Cu-oxidase-like_N"/>
</dbReference>
<name>B1ZXT9_OPITP</name>
<keyword evidence="14" id="KW-0274">FAD</keyword>
<evidence type="ECO:0000256" key="20">
    <source>
        <dbReference type="PIRSR" id="PIRSR601287-1"/>
    </source>
</evidence>
<evidence type="ECO:0000313" key="24">
    <source>
        <dbReference type="EMBL" id="ACB74307.1"/>
    </source>
</evidence>
<feature type="binding site" description="type 1 copper site" evidence="20">
    <location>
        <position position="317"/>
    </location>
    <ligand>
        <name>Cu cation</name>
        <dbReference type="ChEBI" id="CHEBI:23378"/>
        <label>1</label>
    </ligand>
</feature>
<dbReference type="RefSeq" id="WP_012373845.1">
    <property type="nucleotide sequence ID" value="NC_010571.1"/>
</dbReference>
<feature type="transmembrane region" description="Helical" evidence="21">
    <location>
        <begin position="12"/>
        <end position="32"/>
    </location>
</feature>
<evidence type="ECO:0000259" key="22">
    <source>
        <dbReference type="Pfam" id="PF00394"/>
    </source>
</evidence>
<evidence type="ECO:0000256" key="5">
    <source>
        <dbReference type="ARBA" id="ARBA00005127"/>
    </source>
</evidence>
<evidence type="ECO:0000256" key="18">
    <source>
        <dbReference type="ARBA" id="ARBA00032356"/>
    </source>
</evidence>
<dbReference type="CDD" id="cd04208">
    <property type="entry name" value="CuRO_2_CuNIR"/>
    <property type="match status" value="1"/>
</dbReference>
<sequence length="526" mass="56372">MNADTSERAGFASWTVVAAGAVRAGFGVVMALDAYLKWQPAFAEHYVGYLRNAALAQPRWLDAWFQGWLRLVESNPDFFISATRWIETLIAVGLLLGFARRFIYYGGAIFSLLIWSTAEGFSGPYTAGATNIGPALVYALVFVALAIFARLLGSTPYSVDYHLARRYPRWGSWVELAPPEVWRRPPAVIALRHQFAAVGAIAIALGLAVGTLRSAMNVPPPTPTNAAAAVTPLSLYNGLPVQQAHPARLPPLLGTGDSVGVTLIATDTTVEIANGVQYNAWTFNGTVPGPVLHVRQGQTVNVTFVNRGHMPHSIDFHAAEVAPSVAYRTIAVGETLQFSFLARTAGAFVYHCGTPPVLLHMGNGMYGVIIVDPATPLPPADVSYVLLESEWYTQHAGGTVMNGDYAKMLAGTPDEMVFNGEAFQYNDQPLTARTGQRVRWYVLNAGPNRTSAFHVIGSMFAAVYPDGDAAHALTGVSTYVIGPGQGVVLDTIMRESGDYPFVDHSMRAMTMGAVGTLRVGPAEGGG</sequence>
<keyword evidence="17" id="KW-0534">Nitrate assimilation</keyword>
<keyword evidence="16 20" id="KW-0186">Copper</keyword>
<dbReference type="PRINTS" id="PR00695">
    <property type="entry name" value="CUNO2RDTASE"/>
</dbReference>
<evidence type="ECO:0000256" key="21">
    <source>
        <dbReference type="SAM" id="Phobius"/>
    </source>
</evidence>
<feature type="binding site" description="type 1 copper site" evidence="20">
    <location>
        <position position="360"/>
    </location>
    <ligand>
        <name>Cu cation</name>
        <dbReference type="ChEBI" id="CHEBI:23378"/>
        <label>1</label>
    </ligand>
</feature>
<dbReference type="HOGENOM" id="CLU_027417_0_0_0"/>
<evidence type="ECO:0000256" key="3">
    <source>
        <dbReference type="ARBA" id="ARBA00001974"/>
    </source>
</evidence>
<dbReference type="Pfam" id="PF07732">
    <property type="entry name" value="Cu-oxidase_3"/>
    <property type="match status" value="1"/>
</dbReference>
<dbReference type="GO" id="GO:0019333">
    <property type="term" value="P:denitrification pathway"/>
    <property type="evidence" value="ECO:0007669"/>
    <property type="project" value="UniProtKB-UniPathway"/>
</dbReference>
<evidence type="ECO:0000256" key="12">
    <source>
        <dbReference type="ARBA" id="ARBA00022737"/>
    </source>
</evidence>
<dbReference type="CDD" id="cd11020">
    <property type="entry name" value="CuRO_1_CuNIR"/>
    <property type="match status" value="1"/>
</dbReference>
<dbReference type="EC" id="1.7.2.1" evidence="8"/>
<gene>
    <name evidence="24" type="ordered locus">Oter_1019</name>
</gene>
<evidence type="ECO:0000256" key="16">
    <source>
        <dbReference type="ARBA" id="ARBA00023008"/>
    </source>
</evidence>
<evidence type="ECO:0000256" key="10">
    <source>
        <dbReference type="ARBA" id="ARBA00022630"/>
    </source>
</evidence>
<feature type="transmembrane region" description="Helical" evidence="21">
    <location>
        <begin position="195"/>
        <end position="216"/>
    </location>
</feature>
<accession>B1ZXT9</accession>
<comment type="subunit">
    <text evidence="7">Homotrimer.</text>
</comment>
<dbReference type="AlphaFoldDB" id="B1ZXT9"/>
<comment type="catalytic activity">
    <reaction evidence="19">
        <text>nitric oxide + Fe(III)-[cytochrome c] + H2O = Fe(II)-[cytochrome c] + nitrite + 2 H(+)</text>
        <dbReference type="Rhea" id="RHEA:15233"/>
        <dbReference type="Rhea" id="RHEA-COMP:10350"/>
        <dbReference type="Rhea" id="RHEA-COMP:14399"/>
        <dbReference type="ChEBI" id="CHEBI:15377"/>
        <dbReference type="ChEBI" id="CHEBI:15378"/>
        <dbReference type="ChEBI" id="CHEBI:16301"/>
        <dbReference type="ChEBI" id="CHEBI:16480"/>
        <dbReference type="ChEBI" id="CHEBI:29033"/>
        <dbReference type="ChEBI" id="CHEBI:29034"/>
        <dbReference type="EC" id="1.7.2.1"/>
    </reaction>
</comment>
<evidence type="ECO:0000256" key="1">
    <source>
        <dbReference type="ARBA" id="ARBA00001960"/>
    </source>
</evidence>
<comment type="pathway">
    <text evidence="5">Nitrogen metabolism; nitrate reduction (denitrification); dinitrogen from nitrate: step 2/4.</text>
</comment>
<evidence type="ECO:0000256" key="4">
    <source>
        <dbReference type="ARBA" id="ARBA00004418"/>
    </source>
</evidence>
<comment type="subcellular location">
    <subcellularLocation>
        <location evidence="4">Periplasm</location>
    </subcellularLocation>
</comment>
<evidence type="ECO:0000256" key="9">
    <source>
        <dbReference type="ARBA" id="ARBA00017290"/>
    </source>
</evidence>
<comment type="cofactor">
    <cofactor evidence="3">
        <name>FAD</name>
        <dbReference type="ChEBI" id="CHEBI:57692"/>
    </cofactor>
</comment>
<keyword evidence="11 20" id="KW-0479">Metal-binding</keyword>
<feature type="binding site" description="type 1 copper site" evidence="20">
    <location>
        <position position="351"/>
    </location>
    <ligand>
        <name>Cu cation</name>
        <dbReference type="ChEBI" id="CHEBI:23378"/>
        <label>1</label>
    </ligand>
</feature>
<comment type="cofactor">
    <cofactor evidence="1 20">
        <name>Cu(+)</name>
        <dbReference type="ChEBI" id="CHEBI:49552"/>
    </cofactor>
</comment>
<feature type="transmembrane region" description="Helical" evidence="21">
    <location>
        <begin position="103"/>
        <end position="123"/>
    </location>
</feature>
<feature type="binding site" description="type 1 copper site" evidence="20">
    <location>
        <position position="312"/>
    </location>
    <ligand>
        <name>Cu cation</name>
        <dbReference type="ChEBI" id="CHEBI:23378"/>
        <label>1</label>
    </ligand>
</feature>
<dbReference type="GO" id="GO:0050421">
    <property type="term" value="F:nitrite reductase (NO-forming) activity"/>
    <property type="evidence" value="ECO:0007669"/>
    <property type="project" value="UniProtKB-EC"/>
</dbReference>
<dbReference type="SUPFAM" id="SSF49503">
    <property type="entry name" value="Cupredoxins"/>
    <property type="match status" value="2"/>
</dbReference>
<feature type="binding site" description="type 1 copper site" evidence="20">
    <location>
        <position position="365"/>
    </location>
    <ligand>
        <name>Cu cation</name>
        <dbReference type="ChEBI" id="CHEBI:23378"/>
        <label>1</label>
    </ligand>
</feature>
<dbReference type="OrthoDB" id="9757546at2"/>
<evidence type="ECO:0000259" key="23">
    <source>
        <dbReference type="Pfam" id="PF07732"/>
    </source>
</evidence>
<dbReference type="EMBL" id="CP001032">
    <property type="protein sequence ID" value="ACB74307.1"/>
    <property type="molecule type" value="Genomic_DNA"/>
</dbReference>
<feature type="domain" description="Plastocyanin-like" evidence="23">
    <location>
        <begin position="266"/>
        <end position="374"/>
    </location>
</feature>
<dbReference type="UniPathway" id="UPA00652">
    <property type="reaction ID" value="UER00707"/>
</dbReference>
<dbReference type="InterPro" id="IPR001117">
    <property type="entry name" value="Cu-oxidase_2nd"/>
</dbReference>
<evidence type="ECO:0000256" key="13">
    <source>
        <dbReference type="ARBA" id="ARBA00022764"/>
    </source>
</evidence>
<evidence type="ECO:0000256" key="7">
    <source>
        <dbReference type="ARBA" id="ARBA00011233"/>
    </source>
</evidence>
<keyword evidence="21" id="KW-1133">Transmembrane helix</keyword>
<evidence type="ECO:0000313" key="25">
    <source>
        <dbReference type="Proteomes" id="UP000007013"/>
    </source>
</evidence>
<evidence type="ECO:0000256" key="11">
    <source>
        <dbReference type="ARBA" id="ARBA00022723"/>
    </source>
</evidence>
<feature type="transmembrane region" description="Helical" evidence="21">
    <location>
        <begin position="135"/>
        <end position="153"/>
    </location>
</feature>
<dbReference type="GO" id="GO:0042128">
    <property type="term" value="P:nitrate assimilation"/>
    <property type="evidence" value="ECO:0007669"/>
    <property type="project" value="UniProtKB-KW"/>
</dbReference>
<feature type="domain" description="Plastocyanin-like" evidence="22">
    <location>
        <begin position="383"/>
        <end position="504"/>
    </location>
</feature>
<dbReference type="STRING" id="452637.Oter_1019"/>
<dbReference type="PANTHER" id="PTHR11709">
    <property type="entry name" value="MULTI-COPPER OXIDASE"/>
    <property type="match status" value="1"/>
</dbReference>